<dbReference type="Proteomes" id="UP000667802">
    <property type="component" value="Unassembled WGS sequence"/>
</dbReference>
<dbReference type="RefSeq" id="WP_208345145.1">
    <property type="nucleotide sequence ID" value="NZ_CAWQFN010000598.1"/>
</dbReference>
<accession>A0AAP5IAL7</accession>
<dbReference type="InterPro" id="IPR003848">
    <property type="entry name" value="DUF218"/>
</dbReference>
<proteinExistence type="predicted"/>
<keyword evidence="3" id="KW-1185">Reference proteome</keyword>
<evidence type="ECO:0000313" key="3">
    <source>
        <dbReference type="Proteomes" id="UP000667802"/>
    </source>
</evidence>
<dbReference type="EMBL" id="JAALHA020000015">
    <property type="protein sequence ID" value="MDR9897953.1"/>
    <property type="molecule type" value="Genomic_DNA"/>
</dbReference>
<reference evidence="3" key="1">
    <citation type="journal article" date="2021" name="Science">
        <title>Hunting the eagle killer: A cyanobacterial neurotoxin causes vacuolar myelinopathy.</title>
        <authorList>
            <person name="Breinlinger S."/>
            <person name="Phillips T.J."/>
            <person name="Haram B.N."/>
            <person name="Mares J."/>
            <person name="Martinez Yerena J.A."/>
            <person name="Hrouzek P."/>
            <person name="Sobotka R."/>
            <person name="Henderson W.M."/>
            <person name="Schmieder P."/>
            <person name="Williams S.M."/>
            <person name="Lauderdale J.D."/>
            <person name="Wilde H.D."/>
            <person name="Gerrin W."/>
            <person name="Kust A."/>
            <person name="Washington J.W."/>
            <person name="Wagner C."/>
            <person name="Geier B."/>
            <person name="Liebeke M."/>
            <person name="Enke H."/>
            <person name="Niedermeyer T.H.J."/>
            <person name="Wilde S.B."/>
        </authorList>
    </citation>
    <scope>NUCLEOTIDE SEQUENCE [LARGE SCALE GENOMIC DNA]</scope>
    <source>
        <strain evidence="3">Thurmond2011</strain>
    </source>
</reference>
<evidence type="ECO:0000313" key="2">
    <source>
        <dbReference type="EMBL" id="MDR9897953.1"/>
    </source>
</evidence>
<dbReference type="CDD" id="cd06259">
    <property type="entry name" value="YdcF-like"/>
    <property type="match status" value="1"/>
</dbReference>
<name>A0AAP5IAL7_9CYAN</name>
<evidence type="ECO:0000259" key="1">
    <source>
        <dbReference type="Pfam" id="PF02698"/>
    </source>
</evidence>
<dbReference type="Pfam" id="PF02698">
    <property type="entry name" value="DUF218"/>
    <property type="match status" value="1"/>
</dbReference>
<organism evidence="2 3">
    <name type="scientific">Aetokthonos hydrillicola Thurmond2011</name>
    <dbReference type="NCBI Taxonomy" id="2712845"/>
    <lineage>
        <taxon>Bacteria</taxon>
        <taxon>Bacillati</taxon>
        <taxon>Cyanobacteriota</taxon>
        <taxon>Cyanophyceae</taxon>
        <taxon>Nostocales</taxon>
        <taxon>Hapalosiphonaceae</taxon>
        <taxon>Aetokthonos</taxon>
    </lineage>
</organism>
<protein>
    <submittedName>
        <fullName evidence="2">YdcF family protein</fullName>
    </submittedName>
</protein>
<feature type="domain" description="DUF218" evidence="1">
    <location>
        <begin position="56"/>
        <end position="156"/>
    </location>
</feature>
<comment type="caution">
    <text evidence="2">The sequence shown here is derived from an EMBL/GenBank/DDBJ whole genome shotgun (WGS) entry which is preliminary data.</text>
</comment>
<gene>
    <name evidence="2" type="ORF">G7B40_025815</name>
</gene>
<dbReference type="AlphaFoldDB" id="A0AAP5IAL7"/>
<sequence>MRHKFTNNQINRNSRQFRRRKRGFPQRLAFGLCLVFCCWLVFNTITLLSVSSKPVDAFFVLGGSIYREIYVSELAQLNPDTPILISHGSPDHCILRIFKQRSEVSLENVWLEKCADSTFGNFYYSIPVFRNWGVHKVKLITSYSHLPRAKWMAQILLGSHGIWVETSIVHERGIPGNYESRLKTFVDVTRSLLWAVLSQIIQPQCPAVYRLADVNVRTSQFHDFKCENNADLRSSALDE</sequence>